<dbReference type="Pfam" id="PF00654">
    <property type="entry name" value="Voltage_CLC"/>
    <property type="match status" value="1"/>
</dbReference>
<evidence type="ECO:0000256" key="7">
    <source>
        <dbReference type="ARBA" id="ARBA00022691"/>
    </source>
</evidence>
<evidence type="ECO:0000256" key="5">
    <source>
        <dbReference type="ARBA" id="ARBA00022603"/>
    </source>
</evidence>
<feature type="transmembrane region" description="Helical" evidence="21">
    <location>
        <begin position="92"/>
        <end position="109"/>
    </location>
</feature>
<evidence type="ECO:0000256" key="2">
    <source>
        <dbReference type="ARBA" id="ARBA00004141"/>
    </source>
</evidence>
<feature type="domain" description="BAH" evidence="23">
    <location>
        <begin position="1754"/>
        <end position="1894"/>
    </location>
</feature>
<feature type="transmembrane region" description="Helical" evidence="21">
    <location>
        <begin position="530"/>
        <end position="550"/>
    </location>
</feature>
<evidence type="ECO:0000256" key="19">
    <source>
        <dbReference type="PROSITE-ProRule" id="PRU00703"/>
    </source>
</evidence>
<evidence type="ECO:0000313" key="26">
    <source>
        <dbReference type="Proteomes" id="UP001227230"/>
    </source>
</evidence>
<dbReference type="PROSITE" id="PS51371">
    <property type="entry name" value="CBS"/>
    <property type="match status" value="1"/>
</dbReference>
<evidence type="ECO:0000256" key="10">
    <source>
        <dbReference type="ARBA" id="ARBA00022882"/>
    </source>
</evidence>
<feature type="compositionally biased region" description="Acidic residues" evidence="22">
    <location>
        <begin position="1509"/>
        <end position="1531"/>
    </location>
</feature>
<dbReference type="InterPro" id="IPR002251">
    <property type="entry name" value="Cl_channel_pln"/>
</dbReference>
<dbReference type="Gene3D" id="1.10.3080.10">
    <property type="entry name" value="Clc chloride channel"/>
    <property type="match status" value="2"/>
</dbReference>
<keyword evidence="13 19" id="KW-0129">CBS domain</keyword>
<dbReference type="InterPro" id="IPR018117">
    <property type="entry name" value="C5_DNA_meth_AS"/>
</dbReference>
<feature type="domain" description="BAH" evidence="23">
    <location>
        <begin position="1580"/>
        <end position="1714"/>
    </location>
</feature>
<dbReference type="SUPFAM" id="SSF54631">
    <property type="entry name" value="CBS-domain pair"/>
    <property type="match status" value="1"/>
</dbReference>
<feature type="transmembrane region" description="Helical" evidence="21">
    <location>
        <begin position="145"/>
        <end position="167"/>
    </location>
</feature>
<dbReference type="PROSITE" id="PS00095">
    <property type="entry name" value="C5_MTASE_2"/>
    <property type="match status" value="1"/>
</dbReference>
<feature type="active site" evidence="20">
    <location>
        <position position="2045"/>
    </location>
</feature>
<evidence type="ECO:0000256" key="9">
    <source>
        <dbReference type="ARBA" id="ARBA00022737"/>
    </source>
</evidence>
<dbReference type="Gene3D" id="2.30.30.490">
    <property type="match status" value="2"/>
</dbReference>
<evidence type="ECO:0000256" key="21">
    <source>
        <dbReference type="RuleBase" id="RU361221"/>
    </source>
</evidence>
<feature type="transmembrane region" description="Helical" evidence="21">
    <location>
        <begin position="424"/>
        <end position="444"/>
    </location>
</feature>
<reference evidence="25 26" key="1">
    <citation type="journal article" date="2023" name="Hortic Res">
        <title>The complete reference genome for grapevine (Vitis vinifera L.) genetics and breeding.</title>
        <authorList>
            <person name="Shi X."/>
            <person name="Cao S."/>
            <person name="Wang X."/>
            <person name="Huang S."/>
            <person name="Wang Y."/>
            <person name="Liu Z."/>
            <person name="Liu W."/>
            <person name="Leng X."/>
            <person name="Peng Y."/>
            <person name="Wang N."/>
            <person name="Wang Y."/>
            <person name="Ma Z."/>
            <person name="Xu X."/>
            <person name="Zhang F."/>
            <person name="Xue H."/>
            <person name="Zhong H."/>
            <person name="Wang Y."/>
            <person name="Zhang K."/>
            <person name="Velt A."/>
            <person name="Avia K."/>
            <person name="Holtgrawe D."/>
            <person name="Grimplet J."/>
            <person name="Matus J.T."/>
            <person name="Ware D."/>
            <person name="Wu X."/>
            <person name="Wang H."/>
            <person name="Liu C."/>
            <person name="Fang Y."/>
            <person name="Rustenholz C."/>
            <person name="Cheng Z."/>
            <person name="Xiao H."/>
            <person name="Zhou Y."/>
        </authorList>
    </citation>
    <scope>NUCLEOTIDE SEQUENCE [LARGE SCALE GENOMIC DNA]</scope>
    <source>
        <strain evidence="26">cv. Pinot noir / PN40024</strain>
        <tissue evidence="25">Leaf</tissue>
    </source>
</reference>
<organism evidence="25 26">
    <name type="scientific">Vitis vinifera</name>
    <name type="common">Grape</name>
    <dbReference type="NCBI Taxonomy" id="29760"/>
    <lineage>
        <taxon>Eukaryota</taxon>
        <taxon>Viridiplantae</taxon>
        <taxon>Streptophyta</taxon>
        <taxon>Embryophyta</taxon>
        <taxon>Tracheophyta</taxon>
        <taxon>Spermatophyta</taxon>
        <taxon>Magnoliopsida</taxon>
        <taxon>eudicotyledons</taxon>
        <taxon>Gunneridae</taxon>
        <taxon>Pentapetalae</taxon>
        <taxon>rosids</taxon>
        <taxon>Vitales</taxon>
        <taxon>Vitaceae</taxon>
        <taxon>Viteae</taxon>
        <taxon>Vitis</taxon>
    </lineage>
</organism>
<sequence>MDGEGSSNHIGGMNDLENEGFLDGKEIERYWSEISEKSMIMYKEPLLTKRMNTTSQIAIVGANVCSIESLDYEIVENELFKQDWRSRKKAQIFQYVVLKWALALLIGLGTGLVGFFNNIAVENIAGFKLLLTSDFMSQKKYFKAFAAYASCNIGLAAAAAALCAFIAPAAAGSGIPEVKAYLNGIDAHSILAPSTLFVKVNWVLLPKPELARPDSYEPSTLPVPQTLSSLLSLSFWVCQIFGSILGVSAGFVVGKEGPMVHTGACIASLLGQGGSRKYHLTWSWLKYFKNDQDRRDLITCGAAAGVAAAFRAPVGGVLFALEEAASWWRSALLWRTFFTTAVVAIVLRAFIEYCWTGKCGLFGQGGLIMYDVSAATETYGVPDILAVLFLGVIGGIFGSLYNYLVDKVLRTYSIINEKGARSKILLVVTICILTTCCSFGLPWFSKCIACPADLAVTCSTESGNFKRFQCQSGYYNDLASLFLNTNDDAIRNLFSTSTRHEFRISSLFIFFAAIYCLGIITYGIAVPSGLFIPVILAGACYGRLVGRLFASISKLDTGLFALLGAASFLGGTMRMTVSLCVILLELTNDLLLLPLVMLVLLVSKTVADSFNKGVYDQIVKLKGLPYMEAHAEPYMKHLAARDVVSGPLVTFSGIEKVGNIMHALRTTGHNGFPVIDEPPFTDAPELCGLVLRSHLLVLLKGKSFSRNQVHCGGEILRKYAALDFAKAGSGKGVKLEDLNIEEEEMEMYVDLHPITNASPYTVVETMSLAKAAILFRQVGLRHMCVVPKSQGRPPIVGILTRHDFMPEHILGLYPHLSPHKFEENKQKGKMGSAALLDSKGMKKNKAKLKSVAPSTKKTAAIGQKGKKRNVSQSSEQPVGSRKMPKRAAACTDFKERSVRISEISATIETKRDQLVYEEVVAVHLTSEQHEDHPNRRLTDFILHDSDGQPQPFEMSEVDDLLISGLILPLEESSDKEKQKGVRCEGFGRIESWAISGYEDGSPVIWVSTDVADYDCVKPASSYKNFYDHFFEKARACVEVFRKLSKSSGGNPDLSLDELLASVVRSMSASRCFSGGGSIKDFIISQGEFIYNQLIGLEATSNQSDQIFAELPVLVALRDEGCKRGDFMKAKGGSSGGSSMSGLRIRDIGNEADESFEENDDVKLARLLQEEEYWQSIKQKKSQGSAPLSNKYYIKINEDEIANDYPLPAYYKTSNQETDEFLVFDSDIYMCDTDELPRSMLHNWSLYNSDSRLISLELLPMKPCADIDVTIFGSGVVTADDGSGFCLDTDLGHSSSGQGPQEVDGIPIYLSAIKEWMIEFGSSMVFISIRTDMAWYRLGKPSKQYAPWYEPVLKTARLAISIITLLKEQSRIARLSFADVIKRVSEFKKDHPAYISSNPAAVERYVVVHGQIILQQFAEFPDENIKRSAFVIGLAKKMEERHHTKWVVKKRKVVHKSEPNMNPRAAMAPVISKRKVMQATTTRMINRIWGEYYSNYSPEDSKEGASCIEKEEEEVEEQEENEEDDAEEEELLGSEKTQRPCSLSRQSKLHSTNKEIRWDGEFVGKTRNGESLYKQAIVCGDKIAVGDTVLVEVDESDELTITYFVEYMFESLDGRKMFHGRMMQHGSQTVLGNTANERELFTTNECVEFELQDIKQTVLVEIRRRPWGHQHRKENANFDKIDKASAEERKRKGLPIEYYCKSLYWPERGAFFSLPFDTMGLGTGFCHSCEIKESQKEKDSFKVNSCKTSFVYKGTEYSVNDFVYVSPQHFAAERAETGTFKAGRNVGLKAYVVCQMLEIVVPKVPKIAETKSIQVQVRRFFRPEDISAEKAYCSDIREVYYSEETHSVPVETIEGKCEVMKKHDLPPCDVPAIFDHVFFCERLYDPSKGCLKQLPAHIKLRYSARKEVDDAAARKKKGKAKEGENDLEVERQIDAFHENRLATLDIFAGCGGLSEGLQQSGVSVTKWAIEYEEPAGDAFKLNHPESLMFINNCNVILRAVMEKCGDDDDCISTSEAAELAAALGEKDINNLPLPGQVDFINGGPPCQGFSGMNRFNQSTWSKVQCEMILAFLSFADYFRPKFFLLENVRNFVSFNKGQTFRLTLASLLEMGYQVRFGILEAGAYGVSQSRKRAFIWAASPEETLPEWPEPMHVFAVPELKITLSENMQYAAVRSTATGAPFRAITVRDTIGDLPDVKNGASITNLEYQNDPVSWFQKKIRGNMVVLMDHISKEMNELNLIRCQKIPKQPGADWHSLPDEKVKLSTGQLVDLIPWCLPNTAKRHNQWKGLFGRLDWEGNFPTSITDPQPMGKVGMCFHPEQDRILSVRECARSQGFRDSYQFAGNIQHKHRQIGNAVPPPLSFALGRKLKEAVDSKRSIL</sequence>
<dbReference type="InterPro" id="IPR051280">
    <property type="entry name" value="Cl-channel/antiporter"/>
</dbReference>
<dbReference type="PANTHER" id="PTHR11689">
    <property type="entry name" value="CHLORIDE CHANNEL PROTEIN CLC FAMILY MEMBER"/>
    <property type="match status" value="1"/>
</dbReference>
<dbReference type="InterPro" id="IPR031303">
    <property type="entry name" value="C5_meth_CS"/>
</dbReference>
<dbReference type="InterPro" id="IPR001525">
    <property type="entry name" value="C5_MeTfrase"/>
</dbReference>
<dbReference type="Pfam" id="PF01426">
    <property type="entry name" value="BAH"/>
    <property type="match status" value="2"/>
</dbReference>
<keyword evidence="11 21" id="KW-1133">Transmembrane helix</keyword>
<keyword evidence="26" id="KW-1185">Reference proteome</keyword>
<dbReference type="PROSITE" id="PS00094">
    <property type="entry name" value="C5_MTASE_1"/>
    <property type="match status" value="1"/>
</dbReference>
<keyword evidence="10" id="KW-0407">Ion channel</keyword>
<dbReference type="Pfam" id="PF00145">
    <property type="entry name" value="DNA_methylase"/>
    <property type="match status" value="1"/>
</dbReference>
<evidence type="ECO:0000256" key="18">
    <source>
        <dbReference type="ARBA" id="ARBA00023242"/>
    </source>
</evidence>
<dbReference type="InterPro" id="IPR029063">
    <property type="entry name" value="SAM-dependent_MTases_sf"/>
</dbReference>
<evidence type="ECO:0000256" key="11">
    <source>
        <dbReference type="ARBA" id="ARBA00022989"/>
    </source>
</evidence>
<comment type="similarity">
    <text evidence="3 21">Belongs to the chloride channel (TC 2.A.49) family.</text>
</comment>
<keyword evidence="17 21" id="KW-0868">Chloride</keyword>
<dbReference type="PROSITE" id="PS51679">
    <property type="entry name" value="SAM_MT_C5"/>
    <property type="match status" value="1"/>
</dbReference>
<dbReference type="CDD" id="cd04591">
    <property type="entry name" value="CBS_pair_voltage-gated_CLC_euk_bac"/>
    <property type="match status" value="1"/>
</dbReference>
<keyword evidence="5 20" id="KW-0489">Methyltransferase</keyword>
<evidence type="ECO:0000256" key="4">
    <source>
        <dbReference type="ARBA" id="ARBA00022448"/>
    </source>
</evidence>
<evidence type="ECO:0000313" key="25">
    <source>
        <dbReference type="EMBL" id="WJZ92310.1"/>
    </source>
</evidence>
<evidence type="ECO:0000256" key="13">
    <source>
        <dbReference type="ARBA" id="ARBA00023122"/>
    </source>
</evidence>
<dbReference type="Pfam" id="PF00571">
    <property type="entry name" value="CBS"/>
    <property type="match status" value="1"/>
</dbReference>
<dbReference type="InterPro" id="IPR001025">
    <property type="entry name" value="BAH_dom"/>
</dbReference>
<evidence type="ECO:0000256" key="8">
    <source>
        <dbReference type="ARBA" id="ARBA00022692"/>
    </source>
</evidence>
<dbReference type="SMART" id="SM00439">
    <property type="entry name" value="BAH"/>
    <property type="match status" value="2"/>
</dbReference>
<evidence type="ECO:0000256" key="3">
    <source>
        <dbReference type="ARBA" id="ARBA00009476"/>
    </source>
</evidence>
<keyword evidence="15 21" id="KW-0472">Membrane</keyword>
<dbReference type="CDD" id="cd04708">
    <property type="entry name" value="BAH_plantDCM_II"/>
    <property type="match status" value="1"/>
</dbReference>
<keyword evidence="8 21" id="KW-0812">Transmembrane</keyword>
<evidence type="ECO:0000256" key="17">
    <source>
        <dbReference type="ARBA" id="ARBA00023214"/>
    </source>
</evidence>
<feature type="transmembrane region" description="Helical" evidence="21">
    <location>
        <begin position="504"/>
        <end position="524"/>
    </location>
</feature>
<feature type="transmembrane region" description="Helical" evidence="21">
    <location>
        <begin position="297"/>
        <end position="320"/>
    </location>
</feature>
<dbReference type="Proteomes" id="UP001227230">
    <property type="component" value="Chromosome 7"/>
</dbReference>
<keyword evidence="14" id="KW-0238">DNA-binding</keyword>
<feature type="compositionally biased region" description="Polar residues" evidence="22">
    <location>
        <begin position="1538"/>
        <end position="1549"/>
    </location>
</feature>
<keyword evidence="7 20" id="KW-0949">S-adenosyl-L-methionine</keyword>
<dbReference type="Gene3D" id="3.40.50.150">
    <property type="entry name" value="Vaccinia Virus protein VP39"/>
    <property type="match status" value="1"/>
</dbReference>
<keyword evidence="10" id="KW-0851">Voltage-gated channel</keyword>
<dbReference type="SUPFAM" id="SSF81340">
    <property type="entry name" value="Clc chloride channel"/>
    <property type="match status" value="2"/>
</dbReference>
<dbReference type="InterPro" id="IPR000644">
    <property type="entry name" value="CBS_dom"/>
</dbReference>
<keyword evidence="6 20" id="KW-0808">Transferase</keyword>
<keyword evidence="16" id="KW-0869">Chloride channel</keyword>
<evidence type="ECO:0000256" key="12">
    <source>
        <dbReference type="ARBA" id="ARBA00023065"/>
    </source>
</evidence>
<dbReference type="InterPro" id="IPR014743">
    <property type="entry name" value="Cl-channel_core"/>
</dbReference>
<dbReference type="InterPro" id="IPR046342">
    <property type="entry name" value="CBS_dom_sf"/>
</dbReference>
<dbReference type="NCBIfam" id="TIGR00675">
    <property type="entry name" value="dcm"/>
    <property type="match status" value="1"/>
</dbReference>
<dbReference type="Gene3D" id="3.10.580.10">
    <property type="entry name" value="CBS-domain"/>
    <property type="match status" value="1"/>
</dbReference>
<dbReference type="Pfam" id="PF12047">
    <property type="entry name" value="DNMT1-RFD"/>
    <property type="match status" value="2"/>
</dbReference>
<keyword evidence="9" id="KW-0677">Repeat</keyword>
<dbReference type="InterPro" id="IPR043151">
    <property type="entry name" value="BAH_sf"/>
</dbReference>
<feature type="transmembrane region" description="Helical" evidence="21">
    <location>
        <begin position="559"/>
        <end position="584"/>
    </location>
</feature>
<gene>
    <name evidence="25" type="ORF">VitviT2T_011312</name>
</gene>
<dbReference type="PROSITE" id="PS51038">
    <property type="entry name" value="BAH"/>
    <property type="match status" value="2"/>
</dbReference>
<feature type="region of interest" description="Disordered" evidence="22">
    <location>
        <begin position="1497"/>
        <end position="1549"/>
    </location>
</feature>
<feature type="transmembrane region" description="Helical" evidence="21">
    <location>
        <begin position="332"/>
        <end position="351"/>
    </location>
</feature>
<dbReference type="PRINTS" id="PR00762">
    <property type="entry name" value="CLCHANNEL"/>
</dbReference>
<evidence type="ECO:0000256" key="20">
    <source>
        <dbReference type="PROSITE-ProRule" id="PRU01016"/>
    </source>
</evidence>
<dbReference type="CDD" id="cd04712">
    <property type="entry name" value="BAH_DCM_I"/>
    <property type="match status" value="1"/>
</dbReference>
<keyword evidence="12 21" id="KW-0406">Ion transport</keyword>
<feature type="region of interest" description="Disordered" evidence="22">
    <location>
        <begin position="843"/>
        <end position="890"/>
    </location>
</feature>
<protein>
    <recommendedName>
        <fullName evidence="21">Chloride channel protein</fullName>
    </recommendedName>
</protein>
<feature type="transmembrane region" description="Helical" evidence="21">
    <location>
        <begin position="233"/>
        <end position="253"/>
    </location>
</feature>
<proteinExistence type="inferred from homology"/>
<keyword evidence="4 21" id="KW-0813">Transport</keyword>
<comment type="similarity">
    <text evidence="20">Belongs to the class I-like SAM-binding methyltransferase superfamily. C5-methyltransferase family.</text>
</comment>
<dbReference type="Gene3D" id="3.90.120.10">
    <property type="entry name" value="DNA Methylase, subunit A, domain 2"/>
    <property type="match status" value="1"/>
</dbReference>
<feature type="transmembrane region" description="Helical" evidence="21">
    <location>
        <begin position="590"/>
        <end position="607"/>
    </location>
</feature>
<dbReference type="CDD" id="cd03685">
    <property type="entry name" value="ClC_6_like"/>
    <property type="match status" value="1"/>
</dbReference>
<name>A0ABY9CAD3_VITVI</name>
<evidence type="ECO:0000256" key="6">
    <source>
        <dbReference type="ARBA" id="ARBA00022679"/>
    </source>
</evidence>
<feature type="transmembrane region" description="Helical" evidence="21">
    <location>
        <begin position="384"/>
        <end position="404"/>
    </location>
</feature>
<evidence type="ECO:0000256" key="16">
    <source>
        <dbReference type="ARBA" id="ARBA00023173"/>
    </source>
</evidence>
<feature type="domain" description="CBS" evidence="24">
    <location>
        <begin position="754"/>
        <end position="817"/>
    </location>
</feature>
<dbReference type="SUPFAM" id="SSF53335">
    <property type="entry name" value="S-adenosyl-L-methionine-dependent methyltransferases"/>
    <property type="match status" value="1"/>
</dbReference>
<dbReference type="InterPro" id="IPR001807">
    <property type="entry name" value="ClC"/>
</dbReference>
<evidence type="ECO:0000256" key="14">
    <source>
        <dbReference type="ARBA" id="ARBA00023125"/>
    </source>
</evidence>
<dbReference type="PANTHER" id="PTHR11689:SF165">
    <property type="entry name" value="CHLORIDE CHANNEL PROTEIN CLC-C"/>
    <property type="match status" value="1"/>
</dbReference>
<accession>A0ABY9CAD3</accession>
<comment type="subcellular location">
    <subcellularLocation>
        <location evidence="2 21">Membrane</location>
        <topology evidence="2 21">Multi-pass membrane protein</topology>
    </subcellularLocation>
    <subcellularLocation>
        <location evidence="1">Nucleus</location>
    </subcellularLocation>
</comment>
<evidence type="ECO:0000259" key="24">
    <source>
        <dbReference type="PROSITE" id="PS51371"/>
    </source>
</evidence>
<dbReference type="PRINTS" id="PR01120">
    <property type="entry name" value="CLCHANNELPLT"/>
</dbReference>
<evidence type="ECO:0000256" key="22">
    <source>
        <dbReference type="SAM" id="MobiDB-lite"/>
    </source>
</evidence>
<evidence type="ECO:0000256" key="1">
    <source>
        <dbReference type="ARBA" id="ARBA00004123"/>
    </source>
</evidence>
<evidence type="ECO:0000259" key="23">
    <source>
        <dbReference type="PROSITE" id="PS51038"/>
    </source>
</evidence>
<keyword evidence="18" id="KW-0539">Nucleus</keyword>
<dbReference type="EMBL" id="CP126654">
    <property type="protein sequence ID" value="WJZ92310.1"/>
    <property type="molecule type" value="Genomic_DNA"/>
</dbReference>
<dbReference type="InterPro" id="IPR022702">
    <property type="entry name" value="Cytosine_MeTrfase1_RFD"/>
</dbReference>
<evidence type="ECO:0000256" key="15">
    <source>
        <dbReference type="ARBA" id="ARBA00023136"/>
    </source>
</evidence>